<accession>A0A1L3KLK3</accession>
<dbReference type="Pfam" id="PF00680">
    <property type="entry name" value="RdRP_1"/>
    <property type="match status" value="1"/>
</dbReference>
<evidence type="ECO:0000256" key="1">
    <source>
        <dbReference type="ARBA" id="ARBA00022679"/>
    </source>
</evidence>
<sequence>MFIGREKGFGQRFDPPEHSPYLTSLLPYCGEYTRSRVTLKLIRDDIKENRLNEKATRPNDYLLDEAIRRTRHAFQLPELVKPLHLNDVFQQDLPIWSSSPGLPWTQYGYKTKGDIRKDPDAINRIRHFWHRIKTGHNIRLPDCCAFVRSHICKSGEAKVRAVWGYPATVTFAEAMFALPLIRAYQTYRTPIAYGYETGIGGMRKIFQQFKGQYFLGIDFTKFDKTLPAWLIRTAFDILAYNIDFTKYQDHGVPFAPALLKMWNLLSDYCINTRIRMCNGERYMKRAGLASGSYFTQLVGSICNHILLTYAALKRGVEIRDILVFGDDSILSTDDSLTPDDIQDALEPFGLVINVAKSGYSKNISNLSFLGYRINDGFPKKAREKSFASLVWPERNDRNWDDLASRALGIMYANLGVDPVVDYVCRRIVEFRSFDIVLTRDQQRYLSMLKLEIGRDVPTMLEFMLRL</sequence>
<reference evidence="5" key="1">
    <citation type="journal article" date="2016" name="Nature">
        <title>Redefining the invertebrate RNA virosphere.</title>
        <authorList>
            <person name="Shi M."/>
            <person name="Lin X.D."/>
            <person name="Tian J.H."/>
            <person name="Chen L.J."/>
            <person name="Chen X."/>
            <person name="Li C.X."/>
            <person name="Qin X.C."/>
            <person name="Li J."/>
            <person name="Cao J.P."/>
            <person name="Eden J.S."/>
            <person name="Buchmann J."/>
            <person name="Wang W."/>
            <person name="Xu J."/>
            <person name="Holmes E.C."/>
            <person name="Zhang Y.Z."/>
        </authorList>
    </citation>
    <scope>NUCLEOTIDE SEQUENCE</scope>
    <source>
        <strain evidence="5">CC64001</strain>
    </source>
</reference>
<dbReference type="PROSITE" id="PS50507">
    <property type="entry name" value="RDRP_SSRNA_POS"/>
    <property type="match status" value="1"/>
</dbReference>
<dbReference type="InterPro" id="IPR043128">
    <property type="entry name" value="Rev_trsase/Diguanyl_cyclase"/>
</dbReference>
<dbReference type="Gene3D" id="3.30.70.270">
    <property type="match status" value="1"/>
</dbReference>
<keyword evidence="2" id="KW-0548">Nucleotidyltransferase</keyword>
<evidence type="ECO:0000313" key="5">
    <source>
        <dbReference type="EMBL" id="APG78199.1"/>
    </source>
</evidence>
<dbReference type="GO" id="GO:0039694">
    <property type="term" value="P:viral RNA genome replication"/>
    <property type="evidence" value="ECO:0007669"/>
    <property type="project" value="InterPro"/>
</dbReference>
<keyword evidence="1" id="KW-0808">Transferase</keyword>
<dbReference type="SUPFAM" id="SSF56672">
    <property type="entry name" value="DNA/RNA polymerases"/>
    <property type="match status" value="1"/>
</dbReference>
<dbReference type="GO" id="GO:0003968">
    <property type="term" value="F:RNA-directed RNA polymerase activity"/>
    <property type="evidence" value="ECO:0007669"/>
    <property type="project" value="InterPro"/>
</dbReference>
<feature type="domain" description="RdRp catalytic" evidence="4">
    <location>
        <begin position="212"/>
        <end position="340"/>
    </location>
</feature>
<evidence type="ECO:0000259" key="4">
    <source>
        <dbReference type="PROSITE" id="PS50507"/>
    </source>
</evidence>
<dbReference type="EMBL" id="KX884086">
    <property type="protein sequence ID" value="APG78199.1"/>
    <property type="molecule type" value="Genomic_RNA"/>
</dbReference>
<protein>
    <submittedName>
        <fullName evidence="5">RdRp</fullName>
    </submittedName>
</protein>
<evidence type="ECO:0000256" key="3">
    <source>
        <dbReference type="ARBA" id="ARBA00022953"/>
    </source>
</evidence>
<dbReference type="InterPro" id="IPR007094">
    <property type="entry name" value="RNA-dir_pol_PSvirus"/>
</dbReference>
<dbReference type="InterPro" id="IPR043502">
    <property type="entry name" value="DNA/RNA_pol_sf"/>
</dbReference>
<proteinExistence type="predicted"/>
<evidence type="ECO:0000256" key="2">
    <source>
        <dbReference type="ARBA" id="ARBA00022695"/>
    </source>
</evidence>
<organism evidence="5">
    <name type="scientific">Wuhan insect virus 24</name>
    <dbReference type="NCBI Taxonomy" id="1923728"/>
    <lineage>
        <taxon>Viruses</taxon>
        <taxon>Riboviria</taxon>
    </lineage>
</organism>
<dbReference type="GO" id="GO:0006351">
    <property type="term" value="P:DNA-templated transcription"/>
    <property type="evidence" value="ECO:0007669"/>
    <property type="project" value="InterPro"/>
</dbReference>
<dbReference type="InterPro" id="IPR001205">
    <property type="entry name" value="RNA-dir_pol_C"/>
</dbReference>
<keyword evidence="3" id="KW-0693">Viral RNA replication</keyword>
<name>A0A1L3KLK3_9VIRU</name>
<dbReference type="GO" id="GO:0003723">
    <property type="term" value="F:RNA binding"/>
    <property type="evidence" value="ECO:0007669"/>
    <property type="project" value="InterPro"/>
</dbReference>